<keyword evidence="4" id="KW-1185">Reference proteome</keyword>
<feature type="transmembrane region" description="Helical" evidence="2">
    <location>
        <begin position="12"/>
        <end position="31"/>
    </location>
</feature>
<keyword evidence="2" id="KW-0472">Membrane</keyword>
<accession>A0A919EZ98</accession>
<keyword evidence="2" id="KW-1133">Transmembrane helix</keyword>
<dbReference type="RefSeq" id="WP_189984640.1">
    <property type="nucleotide sequence ID" value="NZ_BNBF01000017.1"/>
</dbReference>
<gene>
    <name evidence="3" type="ORF">GCM10018980_52100</name>
</gene>
<comment type="caution">
    <text evidence="3">The sequence shown here is derived from an EMBL/GenBank/DDBJ whole genome shotgun (WGS) entry which is preliminary data.</text>
</comment>
<dbReference type="EMBL" id="BNBF01000017">
    <property type="protein sequence ID" value="GHG62273.1"/>
    <property type="molecule type" value="Genomic_DNA"/>
</dbReference>
<name>A0A919EZ98_9ACTN</name>
<proteinExistence type="predicted"/>
<protein>
    <submittedName>
        <fullName evidence="3">Uncharacterized protein</fullName>
    </submittedName>
</protein>
<sequence length="100" mass="10981">MSEIFGIPVAQGGATALLVLVVVLILTGRLVPRSVLEDTRADRDYWRQAHGEEVKARQAERELTNELMEVAHTADQVLTALPRPPSMREVTAGHVDPSPE</sequence>
<evidence type="ECO:0000256" key="1">
    <source>
        <dbReference type="SAM" id="MobiDB-lite"/>
    </source>
</evidence>
<keyword evidence="2" id="KW-0812">Transmembrane</keyword>
<reference evidence="4" key="1">
    <citation type="journal article" date="2019" name="Int. J. Syst. Evol. Microbiol.">
        <title>The Global Catalogue of Microorganisms (GCM) 10K type strain sequencing project: providing services to taxonomists for standard genome sequencing and annotation.</title>
        <authorList>
            <consortium name="The Broad Institute Genomics Platform"/>
            <consortium name="The Broad Institute Genome Sequencing Center for Infectious Disease"/>
            <person name="Wu L."/>
            <person name="Ma J."/>
        </authorList>
    </citation>
    <scope>NUCLEOTIDE SEQUENCE [LARGE SCALE GENOMIC DNA]</scope>
    <source>
        <strain evidence="4">JCM 4253</strain>
    </source>
</reference>
<evidence type="ECO:0000313" key="3">
    <source>
        <dbReference type="EMBL" id="GHG62273.1"/>
    </source>
</evidence>
<organism evidence="3 4">
    <name type="scientific">Streptomyces capoamus</name>
    <dbReference type="NCBI Taxonomy" id="68183"/>
    <lineage>
        <taxon>Bacteria</taxon>
        <taxon>Bacillati</taxon>
        <taxon>Actinomycetota</taxon>
        <taxon>Actinomycetes</taxon>
        <taxon>Kitasatosporales</taxon>
        <taxon>Streptomycetaceae</taxon>
        <taxon>Streptomyces</taxon>
    </lineage>
</organism>
<dbReference type="Proteomes" id="UP000619355">
    <property type="component" value="Unassembled WGS sequence"/>
</dbReference>
<evidence type="ECO:0000313" key="4">
    <source>
        <dbReference type="Proteomes" id="UP000619355"/>
    </source>
</evidence>
<feature type="region of interest" description="Disordered" evidence="1">
    <location>
        <begin position="81"/>
        <end position="100"/>
    </location>
</feature>
<dbReference type="AlphaFoldDB" id="A0A919EZ98"/>
<evidence type="ECO:0000256" key="2">
    <source>
        <dbReference type="SAM" id="Phobius"/>
    </source>
</evidence>